<evidence type="ECO:0000313" key="1">
    <source>
        <dbReference type="EMBL" id="ROL51856.1"/>
    </source>
</evidence>
<dbReference type="AlphaFoldDB" id="A0A3N0YZX9"/>
<evidence type="ECO:0000313" key="2">
    <source>
        <dbReference type="Proteomes" id="UP000281406"/>
    </source>
</evidence>
<reference evidence="1 2" key="1">
    <citation type="submission" date="2018-10" db="EMBL/GenBank/DDBJ databases">
        <title>Genome assembly for a Yunnan-Guizhou Plateau 3E fish, Anabarilius grahami (Regan), and its evolutionary and genetic applications.</title>
        <authorList>
            <person name="Jiang W."/>
        </authorList>
    </citation>
    <scope>NUCLEOTIDE SEQUENCE [LARGE SCALE GENOMIC DNA]</scope>
    <source>
        <strain evidence="1">AG-KIZ</strain>
        <tissue evidence="1">Muscle</tissue>
    </source>
</reference>
<dbReference type="EMBL" id="RJVU01018281">
    <property type="protein sequence ID" value="ROL51856.1"/>
    <property type="molecule type" value="Genomic_DNA"/>
</dbReference>
<name>A0A3N0YZX9_ANAGA</name>
<organism evidence="1 2">
    <name type="scientific">Anabarilius grahami</name>
    <name type="common">Kanglang fish</name>
    <name type="synonym">Barilius grahami</name>
    <dbReference type="NCBI Taxonomy" id="495550"/>
    <lineage>
        <taxon>Eukaryota</taxon>
        <taxon>Metazoa</taxon>
        <taxon>Chordata</taxon>
        <taxon>Craniata</taxon>
        <taxon>Vertebrata</taxon>
        <taxon>Euteleostomi</taxon>
        <taxon>Actinopterygii</taxon>
        <taxon>Neopterygii</taxon>
        <taxon>Teleostei</taxon>
        <taxon>Ostariophysi</taxon>
        <taxon>Cypriniformes</taxon>
        <taxon>Xenocyprididae</taxon>
        <taxon>Xenocypridinae</taxon>
        <taxon>Xenocypridinae incertae sedis</taxon>
        <taxon>Anabarilius</taxon>
    </lineage>
</organism>
<comment type="caution">
    <text evidence="1">The sequence shown here is derived from an EMBL/GenBank/DDBJ whole genome shotgun (WGS) entry which is preliminary data.</text>
</comment>
<accession>A0A3N0YZX9</accession>
<keyword evidence="2" id="KW-1185">Reference proteome</keyword>
<protein>
    <submittedName>
        <fullName evidence="1">Uncharacterized protein</fullName>
    </submittedName>
</protein>
<dbReference type="Proteomes" id="UP000281406">
    <property type="component" value="Unassembled WGS sequence"/>
</dbReference>
<gene>
    <name evidence="1" type="ORF">DPX16_19375</name>
</gene>
<sequence>MNYTSLPPAGEICWLQAGEEYRDGRQAYVYRHIRTVTAASNQLILHGVDVNAGQGIKGWWHMLPGSLFACVEN</sequence>
<proteinExistence type="predicted"/>